<evidence type="ECO:0000256" key="1">
    <source>
        <dbReference type="SAM" id="MobiDB-lite"/>
    </source>
</evidence>
<feature type="region of interest" description="Disordered" evidence="1">
    <location>
        <begin position="23"/>
        <end position="69"/>
    </location>
</feature>
<sequence length="176" mass="17704">MKFALPIALGLALAVCGQAQAQSTESSSSSASTSAASGTSPAPTPSSSSSSSAPSSSPTSAPAGGAESSGVCSVLVGDPTVRAFDCTYSSTSTPPYDASSIQSYLIGGYSPNQGEEVGAVATELAESVLNFYPTMTASVSQIASVSIGPLITSRDTREGLRDREKRLEQHEMVPSA</sequence>
<keyword evidence="2" id="KW-0732">Signal</keyword>
<dbReference type="AlphaFoldDB" id="A0A316WA28"/>
<dbReference type="OrthoDB" id="3360074at2759"/>
<dbReference type="GeneID" id="37038757"/>
<name>A0A316WA28_9BASI</name>
<keyword evidence="4" id="KW-1185">Reference proteome</keyword>
<organism evidence="3 4">
    <name type="scientific">Ceraceosorus guamensis</name>
    <dbReference type="NCBI Taxonomy" id="1522189"/>
    <lineage>
        <taxon>Eukaryota</taxon>
        <taxon>Fungi</taxon>
        <taxon>Dikarya</taxon>
        <taxon>Basidiomycota</taxon>
        <taxon>Ustilaginomycotina</taxon>
        <taxon>Exobasidiomycetes</taxon>
        <taxon>Ceraceosorales</taxon>
        <taxon>Ceraceosoraceae</taxon>
        <taxon>Ceraceosorus</taxon>
    </lineage>
</organism>
<evidence type="ECO:0000256" key="2">
    <source>
        <dbReference type="SAM" id="SignalP"/>
    </source>
</evidence>
<gene>
    <name evidence="3" type="ORF">IE81DRAFT_364772</name>
</gene>
<proteinExistence type="predicted"/>
<feature type="signal peptide" evidence="2">
    <location>
        <begin position="1"/>
        <end position="21"/>
    </location>
</feature>
<dbReference type="Proteomes" id="UP000245783">
    <property type="component" value="Unassembled WGS sequence"/>
</dbReference>
<evidence type="ECO:0000313" key="4">
    <source>
        <dbReference type="Proteomes" id="UP000245783"/>
    </source>
</evidence>
<protein>
    <submittedName>
        <fullName evidence="3">Uncharacterized protein</fullName>
    </submittedName>
</protein>
<feature type="chain" id="PRO_5016289087" evidence="2">
    <location>
        <begin position="22"/>
        <end position="176"/>
    </location>
</feature>
<reference evidence="3 4" key="1">
    <citation type="journal article" date="2018" name="Mol. Biol. Evol.">
        <title>Broad Genomic Sampling Reveals a Smut Pathogenic Ancestry of the Fungal Clade Ustilaginomycotina.</title>
        <authorList>
            <person name="Kijpornyongpan T."/>
            <person name="Mondo S.J."/>
            <person name="Barry K."/>
            <person name="Sandor L."/>
            <person name="Lee J."/>
            <person name="Lipzen A."/>
            <person name="Pangilinan J."/>
            <person name="LaButti K."/>
            <person name="Hainaut M."/>
            <person name="Henrissat B."/>
            <person name="Grigoriev I.V."/>
            <person name="Spatafora J.W."/>
            <person name="Aime M.C."/>
        </authorList>
    </citation>
    <scope>NUCLEOTIDE SEQUENCE [LARGE SCALE GENOMIC DNA]</scope>
    <source>
        <strain evidence="3 4">MCA 4658</strain>
    </source>
</reference>
<evidence type="ECO:0000313" key="3">
    <source>
        <dbReference type="EMBL" id="PWN44495.1"/>
    </source>
</evidence>
<dbReference type="RefSeq" id="XP_025371655.1">
    <property type="nucleotide sequence ID" value="XM_025516887.1"/>
</dbReference>
<accession>A0A316WA28</accession>
<dbReference type="InParanoid" id="A0A316WA28"/>
<dbReference type="EMBL" id="KZ819360">
    <property type="protein sequence ID" value="PWN44495.1"/>
    <property type="molecule type" value="Genomic_DNA"/>
</dbReference>